<accession>A0A1Z5J8D3</accession>
<reference evidence="1 2" key="1">
    <citation type="journal article" date="2015" name="Plant Cell">
        <title>Oil accumulation by the oleaginous diatom Fistulifera solaris as revealed by the genome and transcriptome.</title>
        <authorList>
            <person name="Tanaka T."/>
            <person name="Maeda Y."/>
            <person name="Veluchamy A."/>
            <person name="Tanaka M."/>
            <person name="Abida H."/>
            <person name="Marechal E."/>
            <person name="Bowler C."/>
            <person name="Muto M."/>
            <person name="Sunaga Y."/>
            <person name="Tanaka M."/>
            <person name="Yoshino T."/>
            <person name="Taniguchi T."/>
            <person name="Fukuda Y."/>
            <person name="Nemoto M."/>
            <person name="Matsumoto M."/>
            <person name="Wong P.S."/>
            <person name="Aburatani S."/>
            <person name="Fujibuchi W."/>
        </authorList>
    </citation>
    <scope>NUCLEOTIDE SEQUENCE [LARGE SCALE GENOMIC DNA]</scope>
    <source>
        <strain evidence="1 2">JPCC DA0580</strain>
    </source>
</reference>
<name>A0A1Z5J8D3_FISSO</name>
<dbReference type="OrthoDB" id="70850at2759"/>
<dbReference type="InParanoid" id="A0A1Z5J8D3"/>
<sequence length="357" mass="40340">MKKPPLPSLESISSPRWWSDAFVSEQADALCSVVAGAVTFGSTLAFSTWTQWRILGIQTGTPGPAPSVVGMASVCLASWACHQAALFTLFSRDHIRSSYSNNRVIDISNQLRSSWTSWRQEQQRVAMAYDRRYRDDHVDARYFRLPMHTIRVCAIGVLAFKLMGGRFWAISPSSYANIGSFARQSIPATERYATPAERLKLDRIGRIWGCHTCGSRSRSFVGDHMPPKSVAETMMKRRKLFFLKPKPVSFRFYPQCERCSSQQGSILSRATQQLRLSRKKGFQLHKDRANAYFHGHKFRLVHHLAGAAVAGISIGGSNQDIMDGNRSRFRKIEKQIEKDLRVAWKTGVKRALQLVSP</sequence>
<dbReference type="AlphaFoldDB" id="A0A1Z5J8D3"/>
<gene>
    <name evidence="1" type="ORF">FisN_2Lh336</name>
</gene>
<keyword evidence="2" id="KW-1185">Reference proteome</keyword>
<dbReference type="Proteomes" id="UP000198406">
    <property type="component" value="Unassembled WGS sequence"/>
</dbReference>
<proteinExistence type="predicted"/>
<evidence type="ECO:0000313" key="1">
    <source>
        <dbReference type="EMBL" id="GAX10068.1"/>
    </source>
</evidence>
<comment type="caution">
    <text evidence="1">The sequence shown here is derived from an EMBL/GenBank/DDBJ whole genome shotgun (WGS) entry which is preliminary data.</text>
</comment>
<protein>
    <submittedName>
        <fullName evidence="1">Uncharacterized protein</fullName>
    </submittedName>
</protein>
<dbReference type="EMBL" id="BDSP01000015">
    <property type="protein sequence ID" value="GAX10068.1"/>
    <property type="molecule type" value="Genomic_DNA"/>
</dbReference>
<organism evidence="1 2">
    <name type="scientific">Fistulifera solaris</name>
    <name type="common">Oleaginous diatom</name>
    <dbReference type="NCBI Taxonomy" id="1519565"/>
    <lineage>
        <taxon>Eukaryota</taxon>
        <taxon>Sar</taxon>
        <taxon>Stramenopiles</taxon>
        <taxon>Ochrophyta</taxon>
        <taxon>Bacillariophyta</taxon>
        <taxon>Bacillariophyceae</taxon>
        <taxon>Bacillariophycidae</taxon>
        <taxon>Naviculales</taxon>
        <taxon>Naviculaceae</taxon>
        <taxon>Fistulifera</taxon>
    </lineage>
</organism>
<dbReference type="PANTHER" id="PTHR38585">
    <property type="entry name" value="TRANSMEMBRANE PROTEIN"/>
    <property type="match status" value="1"/>
</dbReference>
<dbReference type="PANTHER" id="PTHR38585:SF1">
    <property type="entry name" value="TRANSMEMBRANE PROTEIN"/>
    <property type="match status" value="1"/>
</dbReference>
<evidence type="ECO:0000313" key="2">
    <source>
        <dbReference type="Proteomes" id="UP000198406"/>
    </source>
</evidence>